<organism evidence="1 2">
    <name type="scientific">Actinomycetospora cinnamomea</name>
    <dbReference type="NCBI Taxonomy" id="663609"/>
    <lineage>
        <taxon>Bacteria</taxon>
        <taxon>Bacillati</taxon>
        <taxon>Actinomycetota</taxon>
        <taxon>Actinomycetes</taxon>
        <taxon>Pseudonocardiales</taxon>
        <taxon>Pseudonocardiaceae</taxon>
        <taxon>Actinomycetospora</taxon>
    </lineage>
</organism>
<keyword evidence="2" id="KW-1185">Reference proteome</keyword>
<gene>
    <name evidence="1" type="ORF">C8D89_105262</name>
</gene>
<accession>A0A2U1FDB2</accession>
<dbReference type="Pfam" id="PF06314">
    <property type="entry name" value="ADC"/>
    <property type="match status" value="1"/>
</dbReference>
<evidence type="ECO:0000313" key="1">
    <source>
        <dbReference type="EMBL" id="PVZ10185.1"/>
    </source>
</evidence>
<comment type="caution">
    <text evidence="1">The sequence shown here is derived from an EMBL/GenBank/DDBJ whole genome shotgun (WGS) entry which is preliminary data.</text>
</comment>
<protein>
    <submittedName>
        <fullName evidence="1">Acetoacetate decarboxylase</fullName>
    </submittedName>
</protein>
<proteinExistence type="predicted"/>
<dbReference type="Gene3D" id="2.40.400.10">
    <property type="entry name" value="Acetoacetate decarboxylase-like"/>
    <property type="match status" value="1"/>
</dbReference>
<dbReference type="SUPFAM" id="SSF160104">
    <property type="entry name" value="Acetoacetate decarboxylase-like"/>
    <property type="match status" value="1"/>
</dbReference>
<dbReference type="AlphaFoldDB" id="A0A2U1FDB2"/>
<reference evidence="1 2" key="1">
    <citation type="submission" date="2018-04" db="EMBL/GenBank/DDBJ databases">
        <title>Genomic Encyclopedia of Type Strains, Phase IV (KMG-IV): sequencing the most valuable type-strain genomes for metagenomic binning, comparative biology and taxonomic classification.</title>
        <authorList>
            <person name="Goeker M."/>
        </authorList>
    </citation>
    <scope>NUCLEOTIDE SEQUENCE [LARGE SCALE GENOMIC DNA]</scope>
    <source>
        <strain evidence="1 2">DSM 45771</strain>
    </source>
</reference>
<evidence type="ECO:0000313" key="2">
    <source>
        <dbReference type="Proteomes" id="UP000245639"/>
    </source>
</evidence>
<sequence>MTTYPPEPWTLAGRMDLSTFLVPPEELPAATWPDGWRPLVIGGRTPVGAAWVDYAEGGMLSYHELLVAVAGRVGARVRPHVVAIWVDSPASRDGGRELWGIPKDLATFAGLAEGRPAMTLEGADRPAASAVLTRGARLPGRPRVRFTLAQDRDGARIESPVASRNGLGLLHADWTFDPDGPLRFLAGRRPVLSATLHDFAMLFGMTPHDRAIDEQCGFAGTRRQDRHILGAATRR</sequence>
<dbReference type="RefSeq" id="WP_207787190.1">
    <property type="nucleotide sequence ID" value="NZ_QEKW01000005.1"/>
</dbReference>
<dbReference type="Proteomes" id="UP000245639">
    <property type="component" value="Unassembled WGS sequence"/>
</dbReference>
<dbReference type="EMBL" id="QEKW01000005">
    <property type="protein sequence ID" value="PVZ10185.1"/>
    <property type="molecule type" value="Genomic_DNA"/>
</dbReference>
<dbReference type="GO" id="GO:0016829">
    <property type="term" value="F:lyase activity"/>
    <property type="evidence" value="ECO:0007669"/>
    <property type="project" value="InterPro"/>
</dbReference>
<name>A0A2U1FDB2_9PSEU</name>
<dbReference type="InterPro" id="IPR010451">
    <property type="entry name" value="Acetoacetate_decarboxylase"/>
</dbReference>
<dbReference type="InterPro" id="IPR023375">
    <property type="entry name" value="ADC_dom_sf"/>
</dbReference>